<dbReference type="PANTHER" id="PTHR30441:SF8">
    <property type="entry name" value="DUF748 DOMAIN-CONTAINING PROTEIN"/>
    <property type="match status" value="1"/>
</dbReference>
<proteinExistence type="predicted"/>
<feature type="domain" description="AsmA" evidence="3">
    <location>
        <begin position="1"/>
        <end position="234"/>
    </location>
</feature>
<dbReference type="EMBL" id="JBHSLA010000001">
    <property type="protein sequence ID" value="MFC5194642.1"/>
    <property type="molecule type" value="Genomic_DNA"/>
</dbReference>
<evidence type="ECO:0000259" key="3">
    <source>
        <dbReference type="Pfam" id="PF05170"/>
    </source>
</evidence>
<dbReference type="RefSeq" id="WP_376858890.1">
    <property type="nucleotide sequence ID" value="NZ_JBHSLA010000001.1"/>
</dbReference>
<name>A0ABW0C365_9FLAO</name>
<sequence length="886" mass="97285">MKKVFKIIGITLLVIILLLIAIPFVFQGKIKDIVKNTINNNVNANVEFSDINLSFIRSFPQAQVDVSDLEITNFAPFKDEKLASIKSISLTMSIKELFKKPSDGPVVINKFNIDEALIVLKTNEIGQTNYDIVKESDSKQADVEPSNSFTLDVQDYSIDDSALTYIDEGANTIFYITELNHSGQGTFSGNVSELDTKTSARVTLNMDSTEYLSNNTLKLDAIIGLDLPNNTYTFKENKAYINKLPLEFQGYFKQLEDGQELDITFENPGSDFKEFLAVIPKTYSKDIANVETTGNFKLTGRINGLISEETVPQMDINILSNNASFKYPELPKRVDNININTSIKNTTGKSEDTYVDISTLNFKIDNDQFNASGTLRNLTENMTVSAYIDGILNLANITKAYPIELDNELSGILKAKINTAFDMNAIETNAYQRIKSNGSVQVSDFVYASEDIVNPINISNADLTFQTGLVMLNKFEAKSGQSDINATGTITNLLGFLLSDKKLQGNFNMTSNTFNISDFMVADDGEVEGETKKTTDASVPLKIPAFLDCTINADVNTVIYDNLTLKNTKGKLAIKDQVATLNNLTTNLFDGTLAVSGDVNTQKDTPNFNLKLNANAFDITESFNTLDLLKALAPIAKIFEGKLNTNIVLNGNLDSSFSPILSSVTGNAFAELLATKTNIESSPLLNALDNQLNFIDFDKLDLNDLKTNLTFDDGQVNIKPFMLKYKDIDIAIGGSHGFDQTMNYDLAFDVPAKYLGSDINRLIGKINDPEVNKISIPVTANMKGTFKNPKISTDLSSSVTKLTQQLIEIEKQKLINQGTDAIKDLLGGLTGGNNTNNNNSENTTSTDSTGVVTDSTKTETPKAEDAIKNILGGLLNKNKKKKDSIN</sequence>
<evidence type="ECO:0000256" key="1">
    <source>
        <dbReference type="SAM" id="MobiDB-lite"/>
    </source>
</evidence>
<accession>A0ABW0C365</accession>
<keyword evidence="2" id="KW-0812">Transmembrane</keyword>
<dbReference type="InterPro" id="IPR052894">
    <property type="entry name" value="AsmA-related"/>
</dbReference>
<dbReference type="InterPro" id="IPR007844">
    <property type="entry name" value="AsmA"/>
</dbReference>
<comment type="caution">
    <text evidence="4">The sequence shown here is derived from an EMBL/GenBank/DDBJ whole genome shotgun (WGS) entry which is preliminary data.</text>
</comment>
<feature type="region of interest" description="Disordered" evidence="1">
    <location>
        <begin position="832"/>
        <end position="864"/>
    </location>
</feature>
<dbReference type="Pfam" id="PF05170">
    <property type="entry name" value="AsmA"/>
    <property type="match status" value="1"/>
</dbReference>
<reference evidence="5" key="1">
    <citation type="journal article" date="2019" name="Int. J. Syst. Evol. Microbiol.">
        <title>The Global Catalogue of Microorganisms (GCM) 10K type strain sequencing project: providing services to taxonomists for standard genome sequencing and annotation.</title>
        <authorList>
            <consortium name="The Broad Institute Genomics Platform"/>
            <consortium name="The Broad Institute Genome Sequencing Center for Infectious Disease"/>
            <person name="Wu L."/>
            <person name="Ma J."/>
        </authorList>
    </citation>
    <scope>NUCLEOTIDE SEQUENCE [LARGE SCALE GENOMIC DNA]</scope>
    <source>
        <strain evidence="5">JCM 17978</strain>
    </source>
</reference>
<keyword evidence="2" id="KW-0472">Membrane</keyword>
<feature type="transmembrane region" description="Helical" evidence="2">
    <location>
        <begin position="7"/>
        <end position="26"/>
    </location>
</feature>
<dbReference type="PANTHER" id="PTHR30441">
    <property type="entry name" value="DUF748 DOMAIN-CONTAINING PROTEIN"/>
    <property type="match status" value="1"/>
</dbReference>
<evidence type="ECO:0000256" key="2">
    <source>
        <dbReference type="SAM" id="Phobius"/>
    </source>
</evidence>
<gene>
    <name evidence="4" type="ORF">ACFPH8_04795</name>
</gene>
<feature type="compositionally biased region" description="Low complexity" evidence="1">
    <location>
        <begin position="832"/>
        <end position="855"/>
    </location>
</feature>
<keyword evidence="2" id="KW-1133">Transmembrane helix</keyword>
<dbReference type="Proteomes" id="UP001596162">
    <property type="component" value="Unassembled WGS sequence"/>
</dbReference>
<evidence type="ECO:0000313" key="4">
    <source>
        <dbReference type="EMBL" id="MFC5194642.1"/>
    </source>
</evidence>
<keyword evidence="5" id="KW-1185">Reference proteome</keyword>
<protein>
    <submittedName>
        <fullName evidence="4">AsmA-like C-terminal region-containing protein</fullName>
    </submittedName>
</protein>
<organism evidence="4 5">
    <name type="scientific">Bizionia hallyeonensis</name>
    <dbReference type="NCBI Taxonomy" id="1123757"/>
    <lineage>
        <taxon>Bacteria</taxon>
        <taxon>Pseudomonadati</taxon>
        <taxon>Bacteroidota</taxon>
        <taxon>Flavobacteriia</taxon>
        <taxon>Flavobacteriales</taxon>
        <taxon>Flavobacteriaceae</taxon>
        <taxon>Bizionia</taxon>
    </lineage>
</organism>
<evidence type="ECO:0000313" key="5">
    <source>
        <dbReference type="Proteomes" id="UP001596162"/>
    </source>
</evidence>